<reference evidence="1" key="1">
    <citation type="journal article" date="2020" name="mSystems">
        <title>Genome- and Community-Level Interaction Insights into Carbon Utilization and Element Cycling Functions of Hydrothermarchaeota in Hydrothermal Sediment.</title>
        <authorList>
            <person name="Zhou Z."/>
            <person name="Liu Y."/>
            <person name="Xu W."/>
            <person name="Pan J."/>
            <person name="Luo Z.H."/>
            <person name="Li M."/>
        </authorList>
    </citation>
    <scope>NUCLEOTIDE SEQUENCE [LARGE SCALE GENOMIC DNA]</scope>
    <source>
        <strain evidence="1">HyVt-456</strain>
    </source>
</reference>
<accession>A0A7V1M1P8</accession>
<dbReference type="AlphaFoldDB" id="A0A7V1M1P8"/>
<dbReference type="InterPro" id="IPR052341">
    <property type="entry name" value="LOG_family_nucleotidases"/>
</dbReference>
<dbReference type="PANTHER" id="PTHR43393">
    <property type="entry name" value="CYTOKININ RIBOSIDE 5'-MONOPHOSPHATE PHOSPHORIBOHYDROLASE"/>
    <property type="match status" value="1"/>
</dbReference>
<evidence type="ECO:0000313" key="1">
    <source>
        <dbReference type="EMBL" id="HED11624.1"/>
    </source>
</evidence>
<dbReference type="InterPro" id="IPR041164">
    <property type="entry name" value="LDcluster4"/>
</dbReference>
<dbReference type="Proteomes" id="UP000886005">
    <property type="component" value="Unassembled WGS sequence"/>
</dbReference>
<dbReference type="PANTHER" id="PTHR43393:SF3">
    <property type="entry name" value="LYSINE DECARBOXYLASE-LIKE PROTEIN"/>
    <property type="match status" value="1"/>
</dbReference>
<dbReference type="EMBL" id="DRLD01000371">
    <property type="protein sequence ID" value="HED11624.1"/>
    <property type="molecule type" value="Genomic_DNA"/>
</dbReference>
<comment type="caution">
    <text evidence="1">The sequence shown here is derived from an EMBL/GenBank/DDBJ whole genome shotgun (WGS) entry which is preliminary data.</text>
</comment>
<organism evidence="1">
    <name type="scientific">Caldithrix abyssi</name>
    <dbReference type="NCBI Taxonomy" id="187145"/>
    <lineage>
        <taxon>Bacteria</taxon>
        <taxon>Pseudomonadati</taxon>
        <taxon>Calditrichota</taxon>
        <taxon>Calditrichia</taxon>
        <taxon>Calditrichales</taxon>
        <taxon>Calditrichaceae</taxon>
        <taxon>Caldithrix</taxon>
    </lineage>
</organism>
<protein>
    <submittedName>
        <fullName evidence="1">Molybdenum cofactor carrier protein</fullName>
    </submittedName>
</protein>
<proteinExistence type="predicted"/>
<gene>
    <name evidence="1" type="ORF">ENJ10_13110</name>
</gene>
<dbReference type="SUPFAM" id="SSF102405">
    <property type="entry name" value="MCP/YpsA-like"/>
    <property type="match status" value="1"/>
</dbReference>
<dbReference type="Gene3D" id="3.40.50.450">
    <property type="match status" value="1"/>
</dbReference>
<dbReference type="Pfam" id="PF18306">
    <property type="entry name" value="LDcluster4"/>
    <property type="match status" value="1"/>
</dbReference>
<dbReference type="GO" id="GO:0005829">
    <property type="term" value="C:cytosol"/>
    <property type="evidence" value="ECO:0007669"/>
    <property type="project" value="TreeGrafter"/>
</dbReference>
<sequence length="178" mass="19238">MTNMKTVLKKLPVIGVMGSGREAHEKYAIPLGHWLARHDYHLLTGGGGGVMEAVARAFISVKPRAGLSIGIIPGRPGKSDYHPPAGYPNPYIELPVYTHLPDSGRKGTHPLSRNHINILSSDLLVFLPGGAGTHSELELARRYGKPHICFGTTSIKAAHHALSHEELFRLIPELLPAG</sequence>
<name>A0A7V1M1P8_CALAY</name>